<dbReference type="RefSeq" id="WP_023360823.1">
    <property type="nucleotide sequence ID" value="NC_022657.1"/>
</dbReference>
<feature type="domain" description="Putative zinc-finger" evidence="3">
    <location>
        <begin position="15"/>
        <end position="43"/>
    </location>
</feature>
<keyword evidence="4" id="KW-0472">Membrane</keyword>
<dbReference type="eggNOG" id="COG5662">
    <property type="taxonomic scope" value="Bacteria"/>
</dbReference>
<gene>
    <name evidence="4" type="ORF">AFR_12390</name>
</gene>
<dbReference type="InterPro" id="IPR027383">
    <property type="entry name" value="Znf_put"/>
</dbReference>
<dbReference type="STRING" id="1246995.AFR_12390"/>
<dbReference type="HOGENOM" id="CLU_1081370_0_0_11"/>
<keyword evidence="1" id="KW-0805">Transcription regulation</keyword>
<dbReference type="EMBL" id="CP006272">
    <property type="protein sequence ID" value="AGZ40764.1"/>
    <property type="molecule type" value="Genomic_DNA"/>
</dbReference>
<organism evidence="4 5">
    <name type="scientific">Actinoplanes friuliensis DSM 7358</name>
    <dbReference type="NCBI Taxonomy" id="1246995"/>
    <lineage>
        <taxon>Bacteria</taxon>
        <taxon>Bacillati</taxon>
        <taxon>Actinomycetota</taxon>
        <taxon>Actinomycetes</taxon>
        <taxon>Micromonosporales</taxon>
        <taxon>Micromonosporaceae</taxon>
        <taxon>Actinoplanes</taxon>
    </lineage>
</organism>
<keyword evidence="4" id="KW-0812">Transmembrane</keyword>
<dbReference type="Pfam" id="PF13490">
    <property type="entry name" value="zf-HC2"/>
    <property type="match status" value="1"/>
</dbReference>
<sequence>MSGTQPGSSADCDEEQLAAYSAGELGPEERDRIAAHLLDCEACWRQSLTSRAVVTAVQRLWEPAPASLRADLRAAITAPAPIRRRLPGRLTAVLTASVALVISGMVVLTATQRHDAPTARPATQSPAAAGELPERVRAAIALYATTMPASDRPPAVPDLAPIGLRFSSASVIEVAGTPSTCYTYFDVNDLQVGLLVAATPWPRPTAAESVTAGAWATQSNGLTLLGGADGGGHQMLVIAQDHTIAMTAAAHLRMI</sequence>
<protein>
    <submittedName>
        <fullName evidence="4">Putative transmembrane anti-sigma factor</fullName>
    </submittedName>
</protein>
<dbReference type="Gene3D" id="1.10.10.1320">
    <property type="entry name" value="Anti-sigma factor, zinc-finger domain"/>
    <property type="match status" value="1"/>
</dbReference>
<evidence type="ECO:0000313" key="4">
    <source>
        <dbReference type="EMBL" id="AGZ40764.1"/>
    </source>
</evidence>
<dbReference type="AlphaFoldDB" id="U5VV64"/>
<keyword evidence="2" id="KW-0804">Transcription</keyword>
<evidence type="ECO:0000313" key="5">
    <source>
        <dbReference type="Proteomes" id="UP000017746"/>
    </source>
</evidence>
<reference evidence="4 5" key="1">
    <citation type="journal article" date="2014" name="J. Biotechnol.">
        <title>Complete genome sequence of the actinobacterium Actinoplanes friuliensis HAG 010964, producer of the lipopeptide antibiotic friulimycin.</title>
        <authorList>
            <person name="Ruckert C."/>
            <person name="Szczepanowski R."/>
            <person name="Albersmeier A."/>
            <person name="Goesmann A."/>
            <person name="Fischer N."/>
            <person name="Steinkamper A."/>
            <person name="Puhler A."/>
            <person name="Biener R."/>
            <person name="Schwartz D."/>
            <person name="Kalinowski J."/>
        </authorList>
    </citation>
    <scope>NUCLEOTIDE SEQUENCE [LARGE SCALE GENOMIC DNA]</scope>
    <source>
        <strain evidence="4 5">DSM 7358</strain>
    </source>
</reference>
<dbReference type="KEGG" id="afs:AFR_12390"/>
<keyword evidence="5" id="KW-1185">Reference proteome</keyword>
<dbReference type="InterPro" id="IPR041916">
    <property type="entry name" value="Anti_sigma_zinc_sf"/>
</dbReference>
<evidence type="ECO:0000259" key="3">
    <source>
        <dbReference type="Pfam" id="PF13490"/>
    </source>
</evidence>
<name>U5VV64_9ACTN</name>
<dbReference type="OrthoDB" id="3743969at2"/>
<evidence type="ECO:0000256" key="2">
    <source>
        <dbReference type="ARBA" id="ARBA00023163"/>
    </source>
</evidence>
<dbReference type="Proteomes" id="UP000017746">
    <property type="component" value="Chromosome"/>
</dbReference>
<dbReference type="PATRIC" id="fig|1246995.3.peg.2515"/>
<proteinExistence type="predicted"/>
<accession>U5VV64</accession>
<evidence type="ECO:0000256" key="1">
    <source>
        <dbReference type="ARBA" id="ARBA00023015"/>
    </source>
</evidence>